<dbReference type="Gene3D" id="1.10.8.60">
    <property type="match status" value="1"/>
</dbReference>
<dbReference type="InterPro" id="IPR047854">
    <property type="entry name" value="RFC_lid"/>
</dbReference>
<organism evidence="8 9">
    <name type="scientific">Fragariocoptes setiger</name>
    <dbReference type="NCBI Taxonomy" id="1670756"/>
    <lineage>
        <taxon>Eukaryota</taxon>
        <taxon>Metazoa</taxon>
        <taxon>Ecdysozoa</taxon>
        <taxon>Arthropoda</taxon>
        <taxon>Chelicerata</taxon>
        <taxon>Arachnida</taxon>
        <taxon>Acari</taxon>
        <taxon>Acariformes</taxon>
        <taxon>Trombidiformes</taxon>
        <taxon>Prostigmata</taxon>
        <taxon>Eupodina</taxon>
        <taxon>Eriophyoidea</taxon>
        <taxon>Phytoptidae</taxon>
        <taxon>Fragariocoptes</taxon>
    </lineage>
</organism>
<name>A0ABQ7S9A4_9ACAR</name>
<dbReference type="Gene3D" id="1.20.272.10">
    <property type="match status" value="1"/>
</dbReference>
<dbReference type="NCBIfam" id="NF001679">
    <property type="entry name" value="PRK00440.1"/>
    <property type="match status" value="1"/>
</dbReference>
<reference evidence="8 9" key="1">
    <citation type="submission" date="2020-10" db="EMBL/GenBank/DDBJ databases">
        <authorList>
            <person name="Klimov P.B."/>
            <person name="Dyachkov S.M."/>
            <person name="Chetverikov P.E."/>
        </authorList>
    </citation>
    <scope>NUCLEOTIDE SEQUENCE [LARGE SCALE GENOMIC DNA]</scope>
    <source>
        <strain evidence="8">BMOC 18-1129-001#AD2665</strain>
        <tissue evidence="8">Entire mites</tissue>
    </source>
</reference>
<evidence type="ECO:0000256" key="6">
    <source>
        <dbReference type="ARBA" id="ARBA00023242"/>
    </source>
</evidence>
<dbReference type="EMBL" id="JAIFTH010000264">
    <property type="protein sequence ID" value="KAG9509999.1"/>
    <property type="molecule type" value="Genomic_DNA"/>
</dbReference>
<dbReference type="InterPro" id="IPR027417">
    <property type="entry name" value="P-loop_NTPase"/>
</dbReference>
<evidence type="ECO:0000256" key="1">
    <source>
        <dbReference type="ARBA" id="ARBA00004123"/>
    </source>
</evidence>
<dbReference type="PANTHER" id="PTHR11669">
    <property type="entry name" value="REPLICATION FACTOR C / DNA POLYMERASE III GAMMA-TAU SUBUNIT"/>
    <property type="match status" value="1"/>
</dbReference>
<dbReference type="SMART" id="SM00382">
    <property type="entry name" value="AAA"/>
    <property type="match status" value="1"/>
</dbReference>
<keyword evidence="4" id="KW-0547">Nucleotide-binding</keyword>
<evidence type="ECO:0000313" key="8">
    <source>
        <dbReference type="EMBL" id="KAG9509999.1"/>
    </source>
</evidence>
<keyword evidence="9" id="KW-1185">Reference proteome</keyword>
<dbReference type="SUPFAM" id="SSF48019">
    <property type="entry name" value="post-AAA+ oligomerization domain-like"/>
    <property type="match status" value="1"/>
</dbReference>
<protein>
    <submittedName>
        <fullName evidence="8">Replication factor C subunit 5</fullName>
    </submittedName>
</protein>
<evidence type="ECO:0000259" key="7">
    <source>
        <dbReference type="SMART" id="SM00382"/>
    </source>
</evidence>
<dbReference type="PANTHER" id="PTHR11669:SF9">
    <property type="entry name" value="REPLICATION FACTOR C SUBUNIT 5"/>
    <property type="match status" value="1"/>
</dbReference>
<evidence type="ECO:0000256" key="5">
    <source>
        <dbReference type="ARBA" id="ARBA00022840"/>
    </source>
</evidence>
<feature type="domain" description="AAA+ ATPase" evidence="7">
    <location>
        <begin position="36"/>
        <end position="165"/>
    </location>
</feature>
<dbReference type="CDD" id="cd18140">
    <property type="entry name" value="HLD_clamp_RFC"/>
    <property type="match status" value="1"/>
</dbReference>
<gene>
    <name evidence="8" type="primary">RFC5</name>
    <name evidence="8" type="ORF">GZH46_01466</name>
</gene>
<dbReference type="Proteomes" id="UP000825002">
    <property type="component" value="Unassembled WGS sequence"/>
</dbReference>
<keyword evidence="3" id="KW-0235">DNA replication</keyword>
<comment type="subcellular location">
    <subcellularLocation>
        <location evidence="1">Nucleus</location>
    </subcellularLocation>
</comment>
<accession>A0ABQ7S9A4</accession>
<evidence type="ECO:0000313" key="9">
    <source>
        <dbReference type="Proteomes" id="UP000825002"/>
    </source>
</evidence>
<feature type="non-terminal residue" evidence="8">
    <location>
        <position position="1"/>
    </location>
</feature>
<keyword evidence="5" id="KW-0067">ATP-binding</keyword>
<dbReference type="InterPro" id="IPR003959">
    <property type="entry name" value="ATPase_AAA_core"/>
</dbReference>
<dbReference type="InterPro" id="IPR003593">
    <property type="entry name" value="AAA+_ATPase"/>
</dbReference>
<dbReference type="CDD" id="cd00009">
    <property type="entry name" value="AAA"/>
    <property type="match status" value="1"/>
</dbReference>
<dbReference type="InterPro" id="IPR008921">
    <property type="entry name" value="DNA_pol3_clamp-load_cplx_C"/>
</dbReference>
<evidence type="ECO:0000256" key="2">
    <source>
        <dbReference type="ARBA" id="ARBA00005378"/>
    </source>
</evidence>
<sequence length="323" mass="36938">MGEMPWIEKYRPQTLEDLSSHEDIRRTLEKFIRDQSLPHLLFYGPPGTGKTSTILACARRLYEPQHFGQMVLEMNASDDRGIGIIRGPILNFASSRSVASKIPFKLIILDEADQMTNDAQNALRRIMEKYTDNARFCLISNYMLKIIPAIQSRCTRFRFGPLEPSQIMPRMELIVKAEGLNITHDGRRAILEMAEGDMRRVVNLLQAANMTFRDEVIDETKIYQCCGHPLKEDIERMVRALVKTNFKQAYRTLQDIKVENGLALQDIISEIAKYIGEDRIALSDKAKMNIYSRLADIEFHLNVGGSERIYMSALVGAFQCART</sequence>
<dbReference type="SUPFAM" id="SSF52540">
    <property type="entry name" value="P-loop containing nucleoside triphosphate hydrolases"/>
    <property type="match status" value="1"/>
</dbReference>
<comment type="similarity">
    <text evidence="2">Belongs to the activator 1 small subunits family.</text>
</comment>
<dbReference type="Gene3D" id="3.40.50.300">
    <property type="entry name" value="P-loop containing nucleotide triphosphate hydrolases"/>
    <property type="match status" value="1"/>
</dbReference>
<dbReference type="Pfam" id="PF08542">
    <property type="entry name" value="Rep_fac_C"/>
    <property type="match status" value="1"/>
</dbReference>
<dbReference type="InterPro" id="IPR013748">
    <property type="entry name" value="Rep_factorC_C"/>
</dbReference>
<dbReference type="Pfam" id="PF00004">
    <property type="entry name" value="AAA"/>
    <property type="match status" value="1"/>
</dbReference>
<evidence type="ECO:0000256" key="3">
    <source>
        <dbReference type="ARBA" id="ARBA00022705"/>
    </source>
</evidence>
<keyword evidence="6" id="KW-0539">Nucleus</keyword>
<proteinExistence type="inferred from homology"/>
<comment type="caution">
    <text evidence="8">The sequence shown here is derived from an EMBL/GenBank/DDBJ whole genome shotgun (WGS) entry which is preliminary data.</text>
</comment>
<dbReference type="InterPro" id="IPR050238">
    <property type="entry name" value="DNA_Rep/Repair_Clamp_Loader"/>
</dbReference>
<evidence type="ECO:0000256" key="4">
    <source>
        <dbReference type="ARBA" id="ARBA00022741"/>
    </source>
</evidence>